<accession>A0ACC2M8W4</accession>
<reference evidence="1 2" key="1">
    <citation type="journal article" date="2022" name="Hortic Res">
        <title>A haplotype resolved chromosomal level avocado genome allows analysis of novel avocado genes.</title>
        <authorList>
            <person name="Nath O."/>
            <person name="Fletcher S.J."/>
            <person name="Hayward A."/>
            <person name="Shaw L.M."/>
            <person name="Masouleh A.K."/>
            <person name="Furtado A."/>
            <person name="Henry R.J."/>
            <person name="Mitter N."/>
        </authorList>
    </citation>
    <scope>NUCLEOTIDE SEQUENCE [LARGE SCALE GENOMIC DNA]</scope>
    <source>
        <strain evidence="2">cv. Hass</strain>
    </source>
</reference>
<organism evidence="1 2">
    <name type="scientific">Persea americana</name>
    <name type="common">Avocado</name>
    <dbReference type="NCBI Taxonomy" id="3435"/>
    <lineage>
        <taxon>Eukaryota</taxon>
        <taxon>Viridiplantae</taxon>
        <taxon>Streptophyta</taxon>
        <taxon>Embryophyta</taxon>
        <taxon>Tracheophyta</taxon>
        <taxon>Spermatophyta</taxon>
        <taxon>Magnoliopsida</taxon>
        <taxon>Magnoliidae</taxon>
        <taxon>Laurales</taxon>
        <taxon>Lauraceae</taxon>
        <taxon>Persea</taxon>
    </lineage>
</organism>
<sequence length="88" mass="9820">MCQLHCGIDASPFRYYFNAGTRDMAIGRVGFTAGSVKLPSHEDFTASLEVYLPHLRAFWSRAGGLNPRKAGIQSREKERPAVFRSYPG</sequence>
<dbReference type="Proteomes" id="UP001234297">
    <property type="component" value="Chromosome 5"/>
</dbReference>
<name>A0ACC2M8W4_PERAE</name>
<keyword evidence="2" id="KW-1185">Reference proteome</keyword>
<comment type="caution">
    <text evidence="1">The sequence shown here is derived from an EMBL/GenBank/DDBJ whole genome shotgun (WGS) entry which is preliminary data.</text>
</comment>
<dbReference type="EMBL" id="CM056813">
    <property type="protein sequence ID" value="KAJ8642061.1"/>
    <property type="molecule type" value="Genomic_DNA"/>
</dbReference>
<gene>
    <name evidence="1" type="ORF">MRB53_018755</name>
</gene>
<evidence type="ECO:0000313" key="1">
    <source>
        <dbReference type="EMBL" id="KAJ8642061.1"/>
    </source>
</evidence>
<proteinExistence type="predicted"/>
<evidence type="ECO:0000313" key="2">
    <source>
        <dbReference type="Proteomes" id="UP001234297"/>
    </source>
</evidence>
<protein>
    <submittedName>
        <fullName evidence="1">Uncharacterized protein</fullName>
    </submittedName>
</protein>